<protein>
    <submittedName>
        <fullName evidence="3">Uncharacterized protein</fullName>
    </submittedName>
</protein>
<sequence length="48" mass="5160">MSTNTNSNTRPLAAAPPSLSPWTTEKTLWWVAFGVLTLGIVGMLGAWN</sequence>
<feature type="compositionally biased region" description="Polar residues" evidence="1">
    <location>
        <begin position="1"/>
        <end position="10"/>
    </location>
</feature>
<evidence type="ECO:0000256" key="2">
    <source>
        <dbReference type="SAM" id="Phobius"/>
    </source>
</evidence>
<organism evidence="3 4">
    <name type="scientific">Leifsonia kafniensis</name>
    <dbReference type="NCBI Taxonomy" id="475957"/>
    <lineage>
        <taxon>Bacteria</taxon>
        <taxon>Bacillati</taxon>
        <taxon>Actinomycetota</taxon>
        <taxon>Actinomycetes</taxon>
        <taxon>Micrococcales</taxon>
        <taxon>Microbacteriaceae</taxon>
        <taxon>Leifsonia</taxon>
    </lineage>
</organism>
<dbReference type="Proteomes" id="UP001501803">
    <property type="component" value="Unassembled WGS sequence"/>
</dbReference>
<keyword evidence="2" id="KW-1133">Transmembrane helix</keyword>
<evidence type="ECO:0000313" key="4">
    <source>
        <dbReference type="Proteomes" id="UP001501803"/>
    </source>
</evidence>
<feature type="transmembrane region" description="Helical" evidence="2">
    <location>
        <begin position="27"/>
        <end position="47"/>
    </location>
</feature>
<dbReference type="EMBL" id="BAABCN010000002">
    <property type="protein sequence ID" value="GAA3862056.1"/>
    <property type="molecule type" value="Genomic_DNA"/>
</dbReference>
<name>A0ABP7K0R9_9MICO</name>
<dbReference type="RefSeq" id="WP_345061559.1">
    <property type="nucleotide sequence ID" value="NZ_BAABCN010000002.1"/>
</dbReference>
<proteinExistence type="predicted"/>
<keyword evidence="2" id="KW-0472">Membrane</keyword>
<evidence type="ECO:0000256" key="1">
    <source>
        <dbReference type="SAM" id="MobiDB-lite"/>
    </source>
</evidence>
<keyword evidence="2" id="KW-0812">Transmembrane</keyword>
<comment type="caution">
    <text evidence="3">The sequence shown here is derived from an EMBL/GenBank/DDBJ whole genome shotgun (WGS) entry which is preliminary data.</text>
</comment>
<feature type="compositionally biased region" description="Low complexity" evidence="1">
    <location>
        <begin position="11"/>
        <end position="20"/>
    </location>
</feature>
<keyword evidence="4" id="KW-1185">Reference proteome</keyword>
<evidence type="ECO:0000313" key="3">
    <source>
        <dbReference type="EMBL" id="GAA3862056.1"/>
    </source>
</evidence>
<feature type="region of interest" description="Disordered" evidence="1">
    <location>
        <begin position="1"/>
        <end position="20"/>
    </location>
</feature>
<reference evidence="4" key="1">
    <citation type="journal article" date="2019" name="Int. J. Syst. Evol. Microbiol.">
        <title>The Global Catalogue of Microorganisms (GCM) 10K type strain sequencing project: providing services to taxonomists for standard genome sequencing and annotation.</title>
        <authorList>
            <consortium name="The Broad Institute Genomics Platform"/>
            <consortium name="The Broad Institute Genome Sequencing Center for Infectious Disease"/>
            <person name="Wu L."/>
            <person name="Ma J."/>
        </authorList>
    </citation>
    <scope>NUCLEOTIDE SEQUENCE [LARGE SCALE GENOMIC DNA]</scope>
    <source>
        <strain evidence="4">JCM 17021</strain>
    </source>
</reference>
<accession>A0ABP7K0R9</accession>
<gene>
    <name evidence="3" type="ORF">GCM10022381_02880</name>
</gene>